<evidence type="ECO:0000259" key="2">
    <source>
        <dbReference type="PROSITE" id="PS50995"/>
    </source>
</evidence>
<dbReference type="Proteomes" id="UP000012081">
    <property type="component" value="Unassembled WGS sequence"/>
</dbReference>
<keyword evidence="1" id="KW-0238">DNA-binding</keyword>
<dbReference type="InterPro" id="IPR000835">
    <property type="entry name" value="HTH_MarR-typ"/>
</dbReference>
<evidence type="ECO:0000256" key="1">
    <source>
        <dbReference type="ARBA" id="ARBA00023125"/>
    </source>
</evidence>
<dbReference type="EMBL" id="APBN01000011">
    <property type="protein sequence ID" value="EMT50859.1"/>
    <property type="molecule type" value="Genomic_DNA"/>
</dbReference>
<dbReference type="SMART" id="SM00347">
    <property type="entry name" value="HTH_MARR"/>
    <property type="match status" value="1"/>
</dbReference>
<dbReference type="Gene3D" id="1.10.10.10">
    <property type="entry name" value="Winged helix-like DNA-binding domain superfamily/Winged helix DNA-binding domain"/>
    <property type="match status" value="1"/>
</dbReference>
<reference evidence="3 4" key="1">
    <citation type="submission" date="2013-03" db="EMBL/GenBank/DDBJ databases">
        <title>Assembly of a new bacterial strain Brevibacillus borstelensis AK1.</title>
        <authorList>
            <person name="Rajan I."/>
            <person name="PoliReddy D."/>
            <person name="Sugumar T."/>
            <person name="Rathinam K."/>
            <person name="Alqarawi S."/>
            <person name="Khalil A.B."/>
            <person name="Sivakumar N."/>
        </authorList>
    </citation>
    <scope>NUCLEOTIDE SEQUENCE [LARGE SCALE GENOMIC DNA]</scope>
    <source>
        <strain evidence="3 4">AK1</strain>
    </source>
</reference>
<dbReference type="SUPFAM" id="SSF46785">
    <property type="entry name" value="Winged helix' DNA-binding domain"/>
    <property type="match status" value="1"/>
</dbReference>
<evidence type="ECO:0000313" key="4">
    <source>
        <dbReference type="Proteomes" id="UP000012081"/>
    </source>
</evidence>
<dbReference type="InterPro" id="IPR039422">
    <property type="entry name" value="MarR/SlyA-like"/>
</dbReference>
<dbReference type="InterPro" id="IPR036390">
    <property type="entry name" value="WH_DNA-bd_sf"/>
</dbReference>
<dbReference type="RefSeq" id="WP_003390378.1">
    <property type="nucleotide sequence ID" value="NZ_APBN01000011.1"/>
</dbReference>
<dbReference type="PANTHER" id="PTHR33164:SF43">
    <property type="entry name" value="HTH-TYPE TRANSCRIPTIONAL REPRESSOR YETL"/>
    <property type="match status" value="1"/>
</dbReference>
<dbReference type="AlphaFoldDB" id="M8D3M4"/>
<accession>M8D3M4</accession>
<protein>
    <submittedName>
        <fullName evidence="3">MarR family transcriptional regulator</fullName>
    </submittedName>
</protein>
<evidence type="ECO:0000313" key="3">
    <source>
        <dbReference type="EMBL" id="EMT50859.1"/>
    </source>
</evidence>
<dbReference type="STRING" id="1300222.I532_19676"/>
<gene>
    <name evidence="3" type="ORF">I532_19676</name>
</gene>
<name>M8D3M4_9BACL</name>
<comment type="caution">
    <text evidence="3">The sequence shown here is derived from an EMBL/GenBank/DDBJ whole genome shotgun (WGS) entry which is preliminary data.</text>
</comment>
<dbReference type="GO" id="GO:0003700">
    <property type="term" value="F:DNA-binding transcription factor activity"/>
    <property type="evidence" value="ECO:0007669"/>
    <property type="project" value="InterPro"/>
</dbReference>
<dbReference type="InterPro" id="IPR036388">
    <property type="entry name" value="WH-like_DNA-bd_sf"/>
</dbReference>
<feature type="domain" description="HTH marR-type" evidence="2">
    <location>
        <begin position="11"/>
        <end position="139"/>
    </location>
</feature>
<proteinExistence type="predicted"/>
<dbReference type="OrthoDB" id="9799663at2"/>
<dbReference type="PROSITE" id="PS50995">
    <property type="entry name" value="HTH_MARR_2"/>
    <property type="match status" value="1"/>
</dbReference>
<sequence>MTKLNPNGKAFTELVLEVFRLNGRLLEAGDRLTQPVGLSSARWQILGVVEHGPITVAHVARIMGLTRQSVQQTANSLEKEGLIEFLENPHHRRSKLMAMTPEGRKALDYTQEQHAVWANKIGEEHDLDCLRAAVDVLRQVSKSLSHE</sequence>
<dbReference type="PANTHER" id="PTHR33164">
    <property type="entry name" value="TRANSCRIPTIONAL REGULATOR, MARR FAMILY"/>
    <property type="match status" value="1"/>
</dbReference>
<dbReference type="GO" id="GO:0006950">
    <property type="term" value="P:response to stress"/>
    <property type="evidence" value="ECO:0007669"/>
    <property type="project" value="TreeGrafter"/>
</dbReference>
<organism evidence="3 4">
    <name type="scientific">Brevibacillus borstelensis AK1</name>
    <dbReference type="NCBI Taxonomy" id="1300222"/>
    <lineage>
        <taxon>Bacteria</taxon>
        <taxon>Bacillati</taxon>
        <taxon>Bacillota</taxon>
        <taxon>Bacilli</taxon>
        <taxon>Bacillales</taxon>
        <taxon>Paenibacillaceae</taxon>
        <taxon>Brevibacillus</taxon>
    </lineage>
</organism>
<keyword evidence="4" id="KW-1185">Reference proteome</keyword>
<dbReference type="PATRIC" id="fig|1300222.3.peg.4134"/>
<dbReference type="GO" id="GO:0003677">
    <property type="term" value="F:DNA binding"/>
    <property type="evidence" value="ECO:0007669"/>
    <property type="project" value="UniProtKB-KW"/>
</dbReference>
<dbReference type="Pfam" id="PF12802">
    <property type="entry name" value="MarR_2"/>
    <property type="match status" value="1"/>
</dbReference>